<comment type="caution">
    <text evidence="1">The sequence shown here is derived from an EMBL/GenBank/DDBJ whole genome shotgun (WGS) entry which is preliminary data.</text>
</comment>
<evidence type="ECO:0000313" key="1">
    <source>
        <dbReference type="EMBL" id="MPC74174.1"/>
    </source>
</evidence>
<reference evidence="1 2" key="1">
    <citation type="submission" date="2019-05" db="EMBL/GenBank/DDBJ databases">
        <title>Another draft genome of Portunus trituberculatus and its Hox gene families provides insights of decapod evolution.</title>
        <authorList>
            <person name="Jeong J.-H."/>
            <person name="Song I."/>
            <person name="Kim S."/>
            <person name="Choi T."/>
            <person name="Kim D."/>
            <person name="Ryu S."/>
            <person name="Kim W."/>
        </authorList>
    </citation>
    <scope>NUCLEOTIDE SEQUENCE [LARGE SCALE GENOMIC DNA]</scope>
    <source>
        <tissue evidence="1">Muscle</tissue>
    </source>
</reference>
<evidence type="ECO:0000313" key="2">
    <source>
        <dbReference type="Proteomes" id="UP000324222"/>
    </source>
</evidence>
<proteinExistence type="predicted"/>
<dbReference type="Proteomes" id="UP000324222">
    <property type="component" value="Unassembled WGS sequence"/>
</dbReference>
<dbReference type="PANTHER" id="PTHR33198">
    <property type="entry name" value="ANK_REP_REGION DOMAIN-CONTAINING PROTEIN-RELATED"/>
    <property type="match status" value="1"/>
</dbReference>
<dbReference type="EMBL" id="VSRR010038385">
    <property type="protein sequence ID" value="MPC74174.1"/>
    <property type="molecule type" value="Genomic_DNA"/>
</dbReference>
<organism evidence="1 2">
    <name type="scientific">Portunus trituberculatus</name>
    <name type="common">Swimming crab</name>
    <name type="synonym">Neptunus trituberculatus</name>
    <dbReference type="NCBI Taxonomy" id="210409"/>
    <lineage>
        <taxon>Eukaryota</taxon>
        <taxon>Metazoa</taxon>
        <taxon>Ecdysozoa</taxon>
        <taxon>Arthropoda</taxon>
        <taxon>Crustacea</taxon>
        <taxon>Multicrustacea</taxon>
        <taxon>Malacostraca</taxon>
        <taxon>Eumalacostraca</taxon>
        <taxon>Eucarida</taxon>
        <taxon>Decapoda</taxon>
        <taxon>Pleocyemata</taxon>
        <taxon>Brachyura</taxon>
        <taxon>Eubrachyura</taxon>
        <taxon>Portunoidea</taxon>
        <taxon>Portunidae</taxon>
        <taxon>Portuninae</taxon>
        <taxon>Portunus</taxon>
    </lineage>
</organism>
<sequence length="119" mass="13422">MAAVVGAVVQYIEGEDFEAYTERFEQFLEANNITEDKRKRALFLTVSGPAVYQLLKNLCAPEKPADKTLKELFSLATQHYAPKVSVVVERFKFNSEHQLPRWERLVMVGGLACPCDLAS</sequence>
<dbReference type="PANTHER" id="PTHR33198:SF19">
    <property type="entry name" value="CCHC-TYPE DOMAIN-CONTAINING PROTEIN"/>
    <property type="match status" value="1"/>
</dbReference>
<dbReference type="AlphaFoldDB" id="A0A5B7I0B4"/>
<protein>
    <submittedName>
        <fullName evidence="1">Uncharacterized protein</fullName>
    </submittedName>
</protein>
<keyword evidence="2" id="KW-1185">Reference proteome</keyword>
<accession>A0A5B7I0B4</accession>
<gene>
    <name evidence="1" type="ORF">E2C01_068524</name>
</gene>
<name>A0A5B7I0B4_PORTR</name>